<evidence type="ECO:0000313" key="2">
    <source>
        <dbReference type="Proteomes" id="UP000571817"/>
    </source>
</evidence>
<dbReference type="RefSeq" id="WP_179481618.1">
    <property type="nucleotide sequence ID" value="NZ_JACCFW010000001.1"/>
</dbReference>
<gene>
    <name evidence="1" type="ORF">HNR15_002134</name>
</gene>
<name>A0A853DKA3_9MICO</name>
<accession>A0A853DKA3</accession>
<comment type="caution">
    <text evidence="1">The sequence shown here is derived from an EMBL/GenBank/DDBJ whole genome shotgun (WGS) entry which is preliminary data.</text>
</comment>
<evidence type="ECO:0000313" key="1">
    <source>
        <dbReference type="EMBL" id="NYJ75171.1"/>
    </source>
</evidence>
<reference evidence="1 2" key="1">
    <citation type="submission" date="2020-07" db="EMBL/GenBank/DDBJ databases">
        <title>Sequencing the genomes of 1000 actinobacteria strains.</title>
        <authorList>
            <person name="Klenk H.-P."/>
        </authorList>
    </citation>
    <scope>NUCLEOTIDE SEQUENCE [LARGE SCALE GENOMIC DNA]</scope>
    <source>
        <strain evidence="1 2">DSM 29531</strain>
    </source>
</reference>
<proteinExistence type="predicted"/>
<dbReference type="AlphaFoldDB" id="A0A853DKA3"/>
<dbReference type="EMBL" id="JACCFW010000001">
    <property type="protein sequence ID" value="NYJ75171.1"/>
    <property type="molecule type" value="Genomic_DNA"/>
</dbReference>
<dbReference type="Proteomes" id="UP000571817">
    <property type="component" value="Unassembled WGS sequence"/>
</dbReference>
<sequence>MHQSEIVLPAWARLSLAHAVVEHLARDAGVDLLHIKGPATTARFRLVGRTSSDVDVLVRPSHVPQLTSVLEAAEFEPRTGFESGSIFRHAANLHHRYWGWVDVHRLFPGFGVDASVAFEQLWQRRCTATIAAYDVQVPSVLDQALLILLHGARDTARGRADIDRVRAALTPVELDEVARLARGLGAEVALAAASGDLHRFRDRADHDLWVVASEGGTRLQEWHARFRAATTLPEKAKLCGEVLLVNRDHLQMRLGHEPSRAEWLQATVRRPMVAAREIGVLLTRRLPRRRGR</sequence>
<protein>
    <submittedName>
        <fullName evidence="1">Uncharacterized protein</fullName>
    </submittedName>
</protein>
<keyword evidence="2" id="KW-1185">Reference proteome</keyword>
<organism evidence="1 2">
    <name type="scientific">Allobranchiibius huperziae</name>
    <dbReference type="NCBI Taxonomy" id="1874116"/>
    <lineage>
        <taxon>Bacteria</taxon>
        <taxon>Bacillati</taxon>
        <taxon>Actinomycetota</taxon>
        <taxon>Actinomycetes</taxon>
        <taxon>Micrococcales</taxon>
        <taxon>Dermacoccaceae</taxon>
        <taxon>Allobranchiibius</taxon>
    </lineage>
</organism>
<dbReference type="Pfam" id="PF14907">
    <property type="entry name" value="NTP_transf_5"/>
    <property type="match status" value="1"/>
</dbReference>
<dbReference type="InterPro" id="IPR039498">
    <property type="entry name" value="NTP_transf_5"/>
</dbReference>